<dbReference type="RefSeq" id="WP_259857175.1">
    <property type="nucleotide sequence ID" value="NZ_CP073720.1"/>
</dbReference>
<evidence type="ECO:0000313" key="1">
    <source>
        <dbReference type="EMBL" id="UWP79439.1"/>
    </source>
</evidence>
<proteinExistence type="predicted"/>
<organism evidence="1 2">
    <name type="scientific">Dactylosporangium fulvum</name>
    <dbReference type="NCBI Taxonomy" id="53359"/>
    <lineage>
        <taxon>Bacteria</taxon>
        <taxon>Bacillati</taxon>
        <taxon>Actinomycetota</taxon>
        <taxon>Actinomycetes</taxon>
        <taxon>Micromonosporales</taxon>
        <taxon>Micromonosporaceae</taxon>
        <taxon>Dactylosporangium</taxon>
    </lineage>
</organism>
<accession>A0ABY5VRK5</accession>
<name>A0ABY5VRK5_9ACTN</name>
<dbReference type="EMBL" id="CP073720">
    <property type="protein sequence ID" value="UWP79439.1"/>
    <property type="molecule type" value="Genomic_DNA"/>
</dbReference>
<gene>
    <name evidence="1" type="ORF">Dfulv_30260</name>
</gene>
<keyword evidence="2" id="KW-1185">Reference proteome</keyword>
<protein>
    <submittedName>
        <fullName evidence="1">Uncharacterized protein</fullName>
    </submittedName>
</protein>
<dbReference type="Proteomes" id="UP001059617">
    <property type="component" value="Chromosome"/>
</dbReference>
<sequence>MFDRRRRAIRGADLGAALVGWNRHPPVLIMNRRHALPAHGRRVSLPERAHSVLFQQHRVSVVMKQAGSSSRVAAFAQGCPVDRNCRGGRPHHPTSLSRSCGRDREHLAIMGAVVECGWVVRLRLVDQGKLRVAWTARCFR</sequence>
<reference evidence="1" key="1">
    <citation type="submission" date="2021-04" db="EMBL/GenBank/DDBJ databases">
        <authorList>
            <person name="Hartkoorn R.C."/>
            <person name="Beaudoing E."/>
            <person name="Hot D."/>
        </authorList>
    </citation>
    <scope>NUCLEOTIDE SEQUENCE</scope>
    <source>
        <strain evidence="1">NRRL B-16292</strain>
    </source>
</reference>
<reference evidence="1" key="2">
    <citation type="submission" date="2022-09" db="EMBL/GenBank/DDBJ databases">
        <title>Biosynthetic gene clusters of Dactylosporangioum fulvum.</title>
        <authorList>
            <person name="Caradec T."/>
        </authorList>
    </citation>
    <scope>NUCLEOTIDE SEQUENCE</scope>
    <source>
        <strain evidence="1">NRRL B-16292</strain>
    </source>
</reference>
<evidence type="ECO:0000313" key="2">
    <source>
        <dbReference type="Proteomes" id="UP001059617"/>
    </source>
</evidence>